<reference evidence="2" key="1">
    <citation type="submission" date="2019-12" db="EMBL/GenBank/DDBJ databases">
        <title>Genome sequencing and annotation of Brassica cretica.</title>
        <authorList>
            <person name="Studholme D.J."/>
            <person name="Sarris P."/>
        </authorList>
    </citation>
    <scope>NUCLEOTIDE SEQUENCE</scope>
    <source>
        <strain evidence="2">PFS-109/04</strain>
        <tissue evidence="2">Leaf</tissue>
    </source>
</reference>
<proteinExistence type="predicted"/>
<evidence type="ECO:0000256" key="1">
    <source>
        <dbReference type="SAM" id="MobiDB-lite"/>
    </source>
</evidence>
<dbReference type="Proteomes" id="UP000712600">
    <property type="component" value="Unassembled WGS sequence"/>
</dbReference>
<comment type="caution">
    <text evidence="2">The sequence shown here is derived from an EMBL/GenBank/DDBJ whole genome shotgun (WGS) entry which is preliminary data.</text>
</comment>
<feature type="region of interest" description="Disordered" evidence="1">
    <location>
        <begin position="1"/>
        <end position="71"/>
    </location>
</feature>
<evidence type="ECO:0000313" key="2">
    <source>
        <dbReference type="EMBL" id="KAF3499980.1"/>
    </source>
</evidence>
<organism evidence="2 3">
    <name type="scientific">Brassica cretica</name>
    <name type="common">Mustard</name>
    <dbReference type="NCBI Taxonomy" id="69181"/>
    <lineage>
        <taxon>Eukaryota</taxon>
        <taxon>Viridiplantae</taxon>
        <taxon>Streptophyta</taxon>
        <taxon>Embryophyta</taxon>
        <taxon>Tracheophyta</taxon>
        <taxon>Spermatophyta</taxon>
        <taxon>Magnoliopsida</taxon>
        <taxon>eudicotyledons</taxon>
        <taxon>Gunneridae</taxon>
        <taxon>Pentapetalae</taxon>
        <taxon>rosids</taxon>
        <taxon>malvids</taxon>
        <taxon>Brassicales</taxon>
        <taxon>Brassicaceae</taxon>
        <taxon>Brassiceae</taxon>
        <taxon>Brassica</taxon>
    </lineage>
</organism>
<evidence type="ECO:0000313" key="3">
    <source>
        <dbReference type="Proteomes" id="UP000712600"/>
    </source>
</evidence>
<sequence>MLKGRNFKQVGPSRPVPSRTAAGSSSRRSRGIRSARTAVSKRSAQSRPAKMHSPLQAVPRAGRKGMHQDTS</sequence>
<protein>
    <submittedName>
        <fullName evidence="2">Uncharacterized protein</fullName>
    </submittedName>
</protein>
<accession>A0A8S9N748</accession>
<dbReference type="EMBL" id="QGKX02001621">
    <property type="protein sequence ID" value="KAF3499980.1"/>
    <property type="molecule type" value="Genomic_DNA"/>
</dbReference>
<dbReference type="AlphaFoldDB" id="A0A8S9N748"/>
<name>A0A8S9N748_BRACR</name>
<gene>
    <name evidence="2" type="ORF">F2Q69_00043643</name>
</gene>